<dbReference type="Pfam" id="PF02452">
    <property type="entry name" value="PemK_toxin"/>
    <property type="match status" value="1"/>
</dbReference>
<sequence>MERNSTKKSSKDKILKAVNNFEEVCNSGKFKFKYLDDWLFTKSIIFKNETTLTNQKNFKVYPRGTIVYAKLGVNIGSEFSGNHFCVVLNKNDNKRNELITIVPLTSKDTKFSLKLQENLILKALEKMKTDHKTLRFDLDRIKEMHARSTKVKNLNPAIEKELDEIENNYMQLAKIIERYERFVGKQTYAIPSQVITISKKRISTLNDYDPTGHISFNEETLKIIEDFMKANILS</sequence>
<comment type="caution">
    <text evidence="8">The sequence shown here is derived from an EMBL/GenBank/DDBJ whole genome shotgun (WGS) entry which is preliminary data.</text>
</comment>
<evidence type="ECO:0000313" key="11">
    <source>
        <dbReference type="Proteomes" id="UP000561555"/>
    </source>
</evidence>
<evidence type="ECO:0000256" key="3">
    <source>
        <dbReference type="ARBA" id="ARBA00022649"/>
    </source>
</evidence>
<comment type="similarity">
    <text evidence="1">Belongs to the PemK/MazF family.</text>
</comment>
<dbReference type="AlphaFoldDB" id="A0A6B5RX91"/>
<reference evidence="7 10" key="3">
    <citation type="submission" date="2020-06" db="EMBL/GenBank/DDBJ databases">
        <authorList>
            <consortium name="Pathogen Informatics"/>
        </authorList>
    </citation>
    <scope>NUCLEOTIDE SEQUENCE [LARGE SCALE GENOMIC DNA]</scope>
    <source>
        <strain evidence="7 10">MOS114</strain>
    </source>
</reference>
<reference evidence="8" key="1">
    <citation type="journal article" date="2018" name="Open Forum Infect. Dis.">
        <title>The Cefazolin Inoculum Effect Is Associated With Increased Mortality in Methicillin-Susceptible Staphylococcus aureus Bacteremia.</title>
        <authorList>
            <person name="Miller W.R."/>
            <person name="Seas C."/>
            <person name="Carvajal L.P."/>
            <person name="Diaz L."/>
            <person name="Echeverri A.M."/>
            <person name="Ferro C."/>
            <person name="Rios R."/>
            <person name="Porras P."/>
            <person name="Luna C."/>
            <person name="Gotuzzo E."/>
            <person name="Munita J.M."/>
            <person name="Nannini E."/>
            <person name="Carcamo C."/>
            <person name="Reyes J."/>
            <person name="Arias C.A."/>
        </authorList>
    </citation>
    <scope>NUCLEOTIDE SEQUENCE</scope>
    <source>
        <strain evidence="8">UA917</strain>
    </source>
</reference>
<keyword evidence="6" id="KW-0175">Coiled coil</keyword>
<evidence type="ECO:0000256" key="4">
    <source>
        <dbReference type="ARBA" id="ARBA00031226"/>
    </source>
</evidence>
<accession>A0A6B5RX91</accession>
<evidence type="ECO:0000256" key="6">
    <source>
        <dbReference type="SAM" id="Coils"/>
    </source>
</evidence>
<organism evidence="8">
    <name type="scientific">Staphylococcus aureus</name>
    <dbReference type="NCBI Taxonomy" id="1280"/>
    <lineage>
        <taxon>Bacteria</taxon>
        <taxon>Bacillati</taxon>
        <taxon>Bacillota</taxon>
        <taxon>Bacilli</taxon>
        <taxon>Bacillales</taxon>
        <taxon>Staphylococcaceae</taxon>
        <taxon>Staphylococcus</taxon>
    </lineage>
</organism>
<evidence type="ECO:0000313" key="8">
    <source>
        <dbReference type="EMBL" id="MRV77041.1"/>
    </source>
</evidence>
<protein>
    <recommendedName>
        <fullName evidence="2">Endoribonuclease MazF</fullName>
    </recommendedName>
    <alternativeName>
        <fullName evidence="4">Toxin MazF</fullName>
    </alternativeName>
    <alternativeName>
        <fullName evidence="5">mRNA interferase MazF</fullName>
    </alternativeName>
</protein>
<name>A0A6B5RX91_STAAU</name>
<evidence type="ECO:0000256" key="2">
    <source>
        <dbReference type="ARBA" id="ARBA00019638"/>
    </source>
</evidence>
<dbReference type="GO" id="GO:0003677">
    <property type="term" value="F:DNA binding"/>
    <property type="evidence" value="ECO:0007669"/>
    <property type="project" value="InterPro"/>
</dbReference>
<gene>
    <name evidence="8" type="ORF">GF572_00885</name>
    <name evidence="9" type="ORF">GQX52_01650</name>
    <name evidence="7" type="ORF">SAMEA70153168_01915</name>
</gene>
<proteinExistence type="inferred from homology"/>
<evidence type="ECO:0000313" key="10">
    <source>
        <dbReference type="Proteomes" id="UP000507402"/>
    </source>
</evidence>
<keyword evidence="3" id="KW-1277">Toxin-antitoxin system</keyword>
<evidence type="ECO:0000256" key="1">
    <source>
        <dbReference type="ARBA" id="ARBA00007521"/>
    </source>
</evidence>
<dbReference type="Gene3D" id="2.30.30.110">
    <property type="match status" value="1"/>
</dbReference>
<dbReference type="EMBL" id="WKIA01000004">
    <property type="protein sequence ID" value="MRV77041.1"/>
    <property type="molecule type" value="Genomic_DNA"/>
</dbReference>
<feature type="coiled-coil region" evidence="6">
    <location>
        <begin position="155"/>
        <end position="182"/>
    </location>
</feature>
<dbReference type="EMBL" id="CAIIGN010000007">
    <property type="protein sequence ID" value="CAC8243373.1"/>
    <property type="molecule type" value="Genomic_DNA"/>
</dbReference>
<dbReference type="EMBL" id="JAANDN010000014">
    <property type="protein sequence ID" value="NUY67370.1"/>
    <property type="molecule type" value="Genomic_DNA"/>
</dbReference>
<dbReference type="InterPro" id="IPR003477">
    <property type="entry name" value="PemK-like"/>
</dbReference>
<dbReference type="Proteomes" id="UP000507402">
    <property type="component" value="Unassembled WGS sequence"/>
</dbReference>
<dbReference type="RefSeq" id="WP_000440838.1">
    <property type="nucleotide sequence ID" value="NZ_AP014921.1"/>
</dbReference>
<dbReference type="InterPro" id="IPR011067">
    <property type="entry name" value="Plasmid_toxin/cell-grow_inhib"/>
</dbReference>
<dbReference type="SUPFAM" id="SSF50118">
    <property type="entry name" value="Cell growth inhibitor/plasmid maintenance toxic component"/>
    <property type="match status" value="1"/>
</dbReference>
<evidence type="ECO:0000313" key="9">
    <source>
        <dbReference type="EMBL" id="NUY67370.1"/>
    </source>
</evidence>
<reference evidence="9 11" key="2">
    <citation type="journal article" date="2020" name="J. Antimicrob. Chemother.">
        <title>Detection of heterogeneous vancomycin intermediate resistance in MRSA isolates from Latin America.</title>
        <authorList>
            <person name="Castro B.E."/>
            <person name="Berrio M."/>
            <person name="Vargas M.L."/>
            <person name="Carvajal L.P."/>
            <person name="Millan L.V."/>
            <person name="Rios R."/>
            <person name="Hernandez A.K."/>
            <person name="Rincon S."/>
            <person name="Cubides P."/>
            <person name="Forero E."/>
            <person name="Dinh A."/>
            <person name="Seas C."/>
            <person name="Munita J.M."/>
            <person name="Arias C.A."/>
            <person name="Reyes J."/>
            <person name="Diaz L."/>
        </authorList>
    </citation>
    <scope>NUCLEOTIDE SEQUENCE [LARGE SCALE GENOMIC DNA]</scope>
    <source>
        <strain evidence="9 11">UP89</strain>
    </source>
</reference>
<dbReference type="Proteomes" id="UP000561555">
    <property type="component" value="Unassembled WGS sequence"/>
</dbReference>
<evidence type="ECO:0000256" key="5">
    <source>
        <dbReference type="ARBA" id="ARBA00032054"/>
    </source>
</evidence>
<evidence type="ECO:0000313" key="7">
    <source>
        <dbReference type="EMBL" id="CAC8243373.1"/>
    </source>
</evidence>